<sequence>MCLGRQTTRISRYPSHFQTNIFDEIYSIDDEEIVSVRRMESDGETPKKNWMANDEIDDY</sequence>
<comment type="caution">
    <text evidence="2">The sequence shown here is derived from an EMBL/GenBank/DDBJ whole genome shotgun (WGS) entry which is preliminary data.</text>
</comment>
<evidence type="ECO:0000313" key="3">
    <source>
        <dbReference type="Proteomes" id="UP001259832"/>
    </source>
</evidence>
<feature type="region of interest" description="Disordered" evidence="1">
    <location>
        <begin position="39"/>
        <end position="59"/>
    </location>
</feature>
<keyword evidence="3" id="KW-1185">Reference proteome</keyword>
<gene>
    <name evidence="2" type="ORF">P3T76_007301</name>
</gene>
<evidence type="ECO:0000256" key="1">
    <source>
        <dbReference type="SAM" id="MobiDB-lite"/>
    </source>
</evidence>
<name>A0AAD9LLT1_9STRA</name>
<reference evidence="2" key="1">
    <citation type="submission" date="2023-08" db="EMBL/GenBank/DDBJ databases">
        <title>Reference Genome Resource for the Citrus Pathogen Phytophthora citrophthora.</title>
        <authorList>
            <person name="Moller H."/>
            <person name="Coetzee B."/>
            <person name="Rose L.J."/>
            <person name="Van Niekerk J.M."/>
        </authorList>
    </citation>
    <scope>NUCLEOTIDE SEQUENCE</scope>
    <source>
        <strain evidence="2">STE-U-9442</strain>
    </source>
</reference>
<proteinExistence type="predicted"/>
<dbReference type="AlphaFoldDB" id="A0AAD9LLT1"/>
<protein>
    <submittedName>
        <fullName evidence="2">Uncharacterized protein</fullName>
    </submittedName>
</protein>
<evidence type="ECO:0000313" key="2">
    <source>
        <dbReference type="EMBL" id="KAK1941435.1"/>
    </source>
</evidence>
<organism evidence="2 3">
    <name type="scientific">Phytophthora citrophthora</name>
    <dbReference type="NCBI Taxonomy" id="4793"/>
    <lineage>
        <taxon>Eukaryota</taxon>
        <taxon>Sar</taxon>
        <taxon>Stramenopiles</taxon>
        <taxon>Oomycota</taxon>
        <taxon>Peronosporomycetes</taxon>
        <taxon>Peronosporales</taxon>
        <taxon>Peronosporaceae</taxon>
        <taxon>Phytophthora</taxon>
    </lineage>
</organism>
<accession>A0AAD9LLT1</accession>
<dbReference type="Proteomes" id="UP001259832">
    <property type="component" value="Unassembled WGS sequence"/>
</dbReference>
<dbReference type="EMBL" id="JASMQC010000012">
    <property type="protein sequence ID" value="KAK1941435.1"/>
    <property type="molecule type" value="Genomic_DNA"/>
</dbReference>